<sequence length="296" mass="34179">MFRENLNRVSNNVVKEKVDEEPFKVREVGSFFNNIDDLFDSYLMYAKSRIFSVAKKSSSKGNSGSFRKYQTIACNRGIKCLARLSAILRDNSMWEMSKFMLAHRMIHSNVKRKLEANDMAGIRPSKSPKKVILVRKKEMHMRHTRIFFEEGYPRMSMEFEKYKELEKIFNEIVDLALSSEARILKFKQLLESNKTEVLNCNGGAGIVVNQSTKSERSVVLNPNVAVSKGQLRSNCLKATNESSRRNRRCVDNSGRHASNAQVHLKMVQDLKTAKQMYQQQFKEKRKFTIGSDSLVR</sequence>
<accession>A0ACC0C5V8</accession>
<reference evidence="2" key="1">
    <citation type="journal article" date="2023" name="Nat. Plants">
        <title>Single-cell RNA sequencing provides a high-resolution roadmap for understanding the multicellular compartmentation of specialized metabolism.</title>
        <authorList>
            <person name="Sun S."/>
            <person name="Shen X."/>
            <person name="Li Y."/>
            <person name="Li Y."/>
            <person name="Wang S."/>
            <person name="Li R."/>
            <person name="Zhang H."/>
            <person name="Shen G."/>
            <person name="Guo B."/>
            <person name="Wei J."/>
            <person name="Xu J."/>
            <person name="St-Pierre B."/>
            <person name="Chen S."/>
            <person name="Sun C."/>
        </authorList>
    </citation>
    <scope>NUCLEOTIDE SEQUENCE [LARGE SCALE GENOMIC DNA]</scope>
</reference>
<gene>
    <name evidence="1" type="ORF">M9H77_01541</name>
</gene>
<organism evidence="1 2">
    <name type="scientific">Catharanthus roseus</name>
    <name type="common">Madagascar periwinkle</name>
    <name type="synonym">Vinca rosea</name>
    <dbReference type="NCBI Taxonomy" id="4058"/>
    <lineage>
        <taxon>Eukaryota</taxon>
        <taxon>Viridiplantae</taxon>
        <taxon>Streptophyta</taxon>
        <taxon>Embryophyta</taxon>
        <taxon>Tracheophyta</taxon>
        <taxon>Spermatophyta</taxon>
        <taxon>Magnoliopsida</taxon>
        <taxon>eudicotyledons</taxon>
        <taxon>Gunneridae</taxon>
        <taxon>Pentapetalae</taxon>
        <taxon>asterids</taxon>
        <taxon>lamiids</taxon>
        <taxon>Gentianales</taxon>
        <taxon>Apocynaceae</taxon>
        <taxon>Rauvolfioideae</taxon>
        <taxon>Vinceae</taxon>
        <taxon>Catharanthinae</taxon>
        <taxon>Catharanthus</taxon>
    </lineage>
</organism>
<name>A0ACC0C5V8_CATRO</name>
<comment type="caution">
    <text evidence="1">The sequence shown here is derived from an EMBL/GenBank/DDBJ whole genome shotgun (WGS) entry which is preliminary data.</text>
</comment>
<evidence type="ECO:0000313" key="2">
    <source>
        <dbReference type="Proteomes" id="UP001060085"/>
    </source>
</evidence>
<proteinExistence type="predicted"/>
<dbReference type="Proteomes" id="UP001060085">
    <property type="component" value="Linkage Group LG01"/>
</dbReference>
<dbReference type="EMBL" id="CM044701">
    <property type="protein sequence ID" value="KAI5680314.1"/>
    <property type="molecule type" value="Genomic_DNA"/>
</dbReference>
<protein>
    <submittedName>
        <fullName evidence="1">Uncharacterized protein</fullName>
    </submittedName>
</protein>
<evidence type="ECO:0000313" key="1">
    <source>
        <dbReference type="EMBL" id="KAI5680314.1"/>
    </source>
</evidence>
<keyword evidence="2" id="KW-1185">Reference proteome</keyword>